<dbReference type="GO" id="GO:0042277">
    <property type="term" value="F:peptide binding"/>
    <property type="evidence" value="ECO:0007669"/>
    <property type="project" value="TreeGrafter"/>
</dbReference>
<comment type="subcellular location">
    <subcellularLocation>
        <location evidence="1">Cell membrane</location>
        <topology evidence="1">Multi-pass membrane protein</topology>
    </subcellularLocation>
</comment>
<evidence type="ECO:0000259" key="10">
    <source>
        <dbReference type="PROSITE" id="PS50262"/>
    </source>
</evidence>
<keyword evidence="4 9" id="KW-1133">Transmembrane helix</keyword>
<reference evidence="12" key="2">
    <citation type="submission" date="2020-08" db="EMBL/GenBank/DDBJ databases">
        <authorList>
            <person name="Kikuchi T."/>
        </authorList>
    </citation>
    <scope>NUCLEOTIDE SEQUENCE</scope>
    <source>
        <strain evidence="11">Ka4C1</strain>
    </source>
</reference>
<dbReference type="Proteomes" id="UP000095284">
    <property type="component" value="Unplaced"/>
</dbReference>
<evidence type="ECO:0000256" key="2">
    <source>
        <dbReference type="ARBA" id="ARBA00022475"/>
    </source>
</evidence>
<reference evidence="15" key="1">
    <citation type="submission" date="2016-11" db="UniProtKB">
        <authorList>
            <consortium name="WormBaseParasite"/>
        </authorList>
    </citation>
    <scope>IDENTIFICATION</scope>
</reference>
<gene>
    <name evidence="11" type="ORF">BXYJ_LOCUS10082</name>
</gene>
<evidence type="ECO:0000313" key="11">
    <source>
        <dbReference type="EMBL" id="CAD5227703.1"/>
    </source>
</evidence>
<dbReference type="GO" id="GO:0004930">
    <property type="term" value="F:G protein-coupled receptor activity"/>
    <property type="evidence" value="ECO:0007669"/>
    <property type="project" value="UniProtKB-KW"/>
</dbReference>
<dbReference type="PROSITE" id="PS50262">
    <property type="entry name" value="G_PROTEIN_RECEP_F1_2"/>
    <property type="match status" value="1"/>
</dbReference>
<dbReference type="InterPro" id="IPR017452">
    <property type="entry name" value="GPCR_Rhodpsn_7TM"/>
</dbReference>
<keyword evidence="7" id="KW-0675">Receptor</keyword>
<evidence type="ECO:0000313" key="14">
    <source>
        <dbReference type="Proteomes" id="UP000659654"/>
    </source>
</evidence>
<keyword evidence="2" id="KW-1003">Cell membrane</keyword>
<dbReference type="GO" id="GO:0043005">
    <property type="term" value="C:neuron projection"/>
    <property type="evidence" value="ECO:0007669"/>
    <property type="project" value="TreeGrafter"/>
</dbReference>
<keyword evidence="3 9" id="KW-0812">Transmembrane</keyword>
<protein>
    <submittedName>
        <fullName evidence="11">(pine wood nematode) hypothetical protein</fullName>
    </submittedName>
    <submittedName>
        <fullName evidence="15">G_PROTEIN_RECEP_F1_2 domain-containing protein</fullName>
    </submittedName>
</protein>
<dbReference type="eggNOG" id="KOG3656">
    <property type="taxonomic scope" value="Eukaryota"/>
</dbReference>
<dbReference type="Gene3D" id="1.20.1070.10">
    <property type="entry name" value="Rhodopsin 7-helix transmembrane proteins"/>
    <property type="match status" value="1"/>
</dbReference>
<dbReference type="EMBL" id="CAJFCV020000004">
    <property type="protein sequence ID" value="CAG9118105.1"/>
    <property type="molecule type" value="Genomic_DNA"/>
</dbReference>
<accession>A0A1I7RM13</accession>
<dbReference type="CDD" id="cd00637">
    <property type="entry name" value="7tm_classA_rhodopsin-like"/>
    <property type="match status" value="1"/>
</dbReference>
<feature type="transmembrane region" description="Helical" evidence="9">
    <location>
        <begin position="30"/>
        <end position="53"/>
    </location>
</feature>
<feature type="transmembrane region" description="Helical" evidence="9">
    <location>
        <begin position="101"/>
        <end position="131"/>
    </location>
</feature>
<evidence type="ECO:0000256" key="3">
    <source>
        <dbReference type="ARBA" id="ARBA00022692"/>
    </source>
</evidence>
<name>A0A1I7RM13_BURXY</name>
<dbReference type="Proteomes" id="UP000659654">
    <property type="component" value="Unassembled WGS sequence"/>
</dbReference>
<dbReference type="WBParaSite" id="BXY_0174800.1">
    <property type="protein sequence ID" value="BXY_0174800.1"/>
    <property type="gene ID" value="BXY_0174800"/>
</dbReference>
<dbReference type="OrthoDB" id="5873366at2759"/>
<evidence type="ECO:0000313" key="13">
    <source>
        <dbReference type="Proteomes" id="UP000095284"/>
    </source>
</evidence>
<keyword evidence="6 9" id="KW-0472">Membrane</keyword>
<dbReference type="PANTHER" id="PTHR24229:SF82">
    <property type="entry name" value="G-PROTEIN COUPLED RECEPTORS FAMILY 1 PROFILE DOMAIN-CONTAINING PROTEIN"/>
    <property type="match status" value="1"/>
</dbReference>
<feature type="domain" description="G-protein coupled receptors family 1 profile" evidence="10">
    <location>
        <begin position="46"/>
        <end position="269"/>
    </location>
</feature>
<feature type="transmembrane region" description="Helical" evidence="9">
    <location>
        <begin position="74"/>
        <end position="95"/>
    </location>
</feature>
<keyword evidence="8" id="KW-0807">Transducer</keyword>
<keyword evidence="14" id="KW-1185">Reference proteome</keyword>
<dbReference type="AlphaFoldDB" id="A0A1I7RM13"/>
<keyword evidence="5" id="KW-0297">G-protein coupled receptor</keyword>
<proteinExistence type="predicted"/>
<feature type="transmembrane region" description="Helical" evidence="9">
    <location>
        <begin position="257"/>
        <end position="280"/>
    </location>
</feature>
<feature type="transmembrane region" description="Helical" evidence="9">
    <location>
        <begin position="209"/>
        <end position="236"/>
    </location>
</feature>
<dbReference type="Proteomes" id="UP000582659">
    <property type="component" value="Unassembled WGS sequence"/>
</dbReference>
<evidence type="ECO:0000256" key="7">
    <source>
        <dbReference type="ARBA" id="ARBA00023170"/>
    </source>
</evidence>
<dbReference type="GO" id="GO:0005886">
    <property type="term" value="C:plasma membrane"/>
    <property type="evidence" value="ECO:0007669"/>
    <property type="project" value="UniProtKB-SubCell"/>
</dbReference>
<dbReference type="PANTHER" id="PTHR24229">
    <property type="entry name" value="NEUROPEPTIDES RECEPTOR"/>
    <property type="match status" value="1"/>
</dbReference>
<dbReference type="EMBL" id="CAJFDI010000004">
    <property type="protein sequence ID" value="CAD5227703.1"/>
    <property type="molecule type" value="Genomic_DNA"/>
</dbReference>
<evidence type="ECO:0000313" key="15">
    <source>
        <dbReference type="WBParaSite" id="BXY_0174800.1"/>
    </source>
</evidence>
<feature type="transmembrane region" description="Helical" evidence="9">
    <location>
        <begin position="300"/>
        <end position="321"/>
    </location>
</feature>
<evidence type="ECO:0000256" key="1">
    <source>
        <dbReference type="ARBA" id="ARBA00004651"/>
    </source>
</evidence>
<organism evidence="13 15">
    <name type="scientific">Bursaphelenchus xylophilus</name>
    <name type="common">Pinewood nematode worm</name>
    <name type="synonym">Aphelenchoides xylophilus</name>
    <dbReference type="NCBI Taxonomy" id="6326"/>
    <lineage>
        <taxon>Eukaryota</taxon>
        <taxon>Metazoa</taxon>
        <taxon>Ecdysozoa</taxon>
        <taxon>Nematoda</taxon>
        <taxon>Chromadorea</taxon>
        <taxon>Rhabditida</taxon>
        <taxon>Tylenchina</taxon>
        <taxon>Tylenchomorpha</taxon>
        <taxon>Aphelenchoidea</taxon>
        <taxon>Aphelenchoididae</taxon>
        <taxon>Bursaphelenchus</taxon>
    </lineage>
</organism>
<evidence type="ECO:0000313" key="12">
    <source>
        <dbReference type="EMBL" id="CAG9118105.1"/>
    </source>
</evidence>
<evidence type="ECO:0000256" key="6">
    <source>
        <dbReference type="ARBA" id="ARBA00023136"/>
    </source>
</evidence>
<evidence type="ECO:0000256" key="4">
    <source>
        <dbReference type="ARBA" id="ARBA00022989"/>
    </source>
</evidence>
<sequence length="450" mass="50530">MSDGLTKNAVNAQSVLLIYPPTPEPTFHCLFTTTALITLLTLSICGNFSQLALQYYSGRLRVGTSDSSPNCTQLYIGILYIVQFFLSLSLPSVIVDHLVQIWMFGMITCASHFVLVNVGRTASAWLIVLLFYDQAVINGSPKPSENKQRKIFLHSALFVVALCVISIFPVFKYIKLVEEVIQEDYANDMVIHIRTFKCLTTFGRGSQRLLINATAFFIDYVAPLIMITILSLHLFWYSKTHRVQAKVLTRKMQNIRLMTAAIFFACHAPHWMAVGCVILSDYLEFIPGSWQTQFLGDAALFGPYLMPAFMWIPLSALSSAAHTQTKFYNTSASTLTAPCLSNLYTGLQIHVNSSPTDSSCSLLRHIEPKDRTLSLTHLHKDAKKSFARPLRYMRMQSANTMKSIRQQNIMSLRNGQSNGNHANDSVSPIPTKYEKVNQLTRMITVDVTTV</sequence>
<feature type="transmembrane region" description="Helical" evidence="9">
    <location>
        <begin position="151"/>
        <end position="171"/>
    </location>
</feature>
<evidence type="ECO:0000256" key="8">
    <source>
        <dbReference type="ARBA" id="ARBA00023224"/>
    </source>
</evidence>
<dbReference type="SUPFAM" id="SSF81321">
    <property type="entry name" value="Family A G protein-coupled receptor-like"/>
    <property type="match status" value="1"/>
</dbReference>
<evidence type="ECO:0000256" key="5">
    <source>
        <dbReference type="ARBA" id="ARBA00023040"/>
    </source>
</evidence>
<evidence type="ECO:0000256" key="9">
    <source>
        <dbReference type="SAM" id="Phobius"/>
    </source>
</evidence>